<dbReference type="SUPFAM" id="SSF53300">
    <property type="entry name" value="vWA-like"/>
    <property type="match status" value="1"/>
</dbReference>
<dbReference type="PROSITE" id="PS50234">
    <property type="entry name" value="VWFA"/>
    <property type="match status" value="1"/>
</dbReference>
<feature type="domain" description="VWFA" evidence="2">
    <location>
        <begin position="148"/>
        <end position="344"/>
    </location>
</feature>
<comment type="caution">
    <text evidence="3">The sequence shown here is derived from an EMBL/GenBank/DDBJ whole genome shotgun (WGS) entry which is preliminary data.</text>
</comment>
<gene>
    <name evidence="3" type="ORF">GCM10007416_33460</name>
</gene>
<dbReference type="InterPro" id="IPR002035">
    <property type="entry name" value="VWF_A"/>
</dbReference>
<reference evidence="4" key="1">
    <citation type="journal article" date="2019" name="Int. J. Syst. Evol. Microbiol.">
        <title>The Global Catalogue of Microorganisms (GCM) 10K type strain sequencing project: providing services to taxonomists for standard genome sequencing and annotation.</title>
        <authorList>
            <consortium name="The Broad Institute Genomics Platform"/>
            <consortium name="The Broad Institute Genome Sequencing Center for Infectious Disease"/>
            <person name="Wu L."/>
            <person name="Ma J."/>
        </authorList>
    </citation>
    <scope>NUCLEOTIDE SEQUENCE [LARGE SCALE GENOMIC DNA]</scope>
    <source>
        <strain evidence="4">CGMCC 1.12404</strain>
    </source>
</reference>
<sequence length="453" mass="51229">MKNRWWIGIFALVIVFSQGCSQLVIQTDSTKTEKKENDTEEAAQKAETEKEEKPPEHTEFEGRQIQDVLWQGPGLYGGDKFDEAKVKKEIDQFPEGLDAAEYYHRLLSLVAADYRPYAQFFDRYDTYMGINDPGPDGTIRLPEEREVNVLVLLDASGSMAAKVDGEIKMDLAKKSIQKFVSAMPANANVSLYAYGHKGSNSRKDKKVSCGAIEEVYELSPYQSGQFKQALGVIKPVGWTPLAAAMESAKDHLAGKTGDHVQNIVYVVSDGVETCDGDPVKAAKELNQSKIEAVVNIIGFDVDDAGQQALKSIAKAGNGTYASANSRSDLNEHFEKEKRRLIDEWYSWSARNVDELFKAEKSKVDELYAEEKNMLNLANEEEERLLKFSSYIQDKFDIKGYEINPMARERGRIVRIYVRDSARKLRIEIRDNARKARIAVRDKSRQERIDLRNN</sequence>
<dbReference type="InterPro" id="IPR036465">
    <property type="entry name" value="vWFA_dom_sf"/>
</dbReference>
<name>A0ABQ1H5L2_9BACL</name>
<evidence type="ECO:0000256" key="1">
    <source>
        <dbReference type="SAM" id="MobiDB-lite"/>
    </source>
</evidence>
<accession>A0ABQ1H5L2</accession>
<dbReference type="EMBL" id="BMEX01000025">
    <property type="protein sequence ID" value="GGA57533.1"/>
    <property type="molecule type" value="Genomic_DNA"/>
</dbReference>
<dbReference type="Proteomes" id="UP000617979">
    <property type="component" value="Unassembled WGS sequence"/>
</dbReference>
<feature type="region of interest" description="Disordered" evidence="1">
    <location>
        <begin position="28"/>
        <end position="63"/>
    </location>
</feature>
<feature type="compositionally biased region" description="Basic and acidic residues" evidence="1">
    <location>
        <begin position="30"/>
        <end position="63"/>
    </location>
</feature>
<keyword evidence="4" id="KW-1185">Reference proteome</keyword>
<protein>
    <recommendedName>
        <fullName evidence="2">VWFA domain-containing protein</fullName>
    </recommendedName>
</protein>
<evidence type="ECO:0000313" key="4">
    <source>
        <dbReference type="Proteomes" id="UP000617979"/>
    </source>
</evidence>
<dbReference type="RefSeq" id="WP_188433630.1">
    <property type="nucleotide sequence ID" value="NZ_BMEX01000025.1"/>
</dbReference>
<evidence type="ECO:0000313" key="3">
    <source>
        <dbReference type="EMBL" id="GGA57533.1"/>
    </source>
</evidence>
<evidence type="ECO:0000259" key="2">
    <source>
        <dbReference type="PROSITE" id="PS50234"/>
    </source>
</evidence>
<proteinExistence type="predicted"/>
<dbReference type="PROSITE" id="PS51257">
    <property type="entry name" value="PROKAR_LIPOPROTEIN"/>
    <property type="match status" value="1"/>
</dbReference>
<organism evidence="3 4">
    <name type="scientific">Kroppenstedtia guangzhouensis</name>
    <dbReference type="NCBI Taxonomy" id="1274356"/>
    <lineage>
        <taxon>Bacteria</taxon>
        <taxon>Bacillati</taxon>
        <taxon>Bacillota</taxon>
        <taxon>Bacilli</taxon>
        <taxon>Bacillales</taxon>
        <taxon>Thermoactinomycetaceae</taxon>
        <taxon>Kroppenstedtia</taxon>
    </lineage>
</organism>
<dbReference type="SMART" id="SM00327">
    <property type="entry name" value="VWA"/>
    <property type="match status" value="1"/>
</dbReference>
<dbReference type="Pfam" id="PF00092">
    <property type="entry name" value="VWA"/>
    <property type="match status" value="1"/>
</dbReference>
<dbReference type="Gene3D" id="3.40.50.410">
    <property type="entry name" value="von Willebrand factor, type A domain"/>
    <property type="match status" value="1"/>
</dbReference>